<proteinExistence type="predicted"/>
<evidence type="ECO:0000313" key="2">
    <source>
        <dbReference type="EMBL" id="KKR23519.1"/>
    </source>
</evidence>
<organism evidence="2 3">
    <name type="scientific">Candidatus Yanofskybacteria bacterium GW2011_GWD2_39_48</name>
    <dbReference type="NCBI Taxonomy" id="1619031"/>
    <lineage>
        <taxon>Bacteria</taxon>
        <taxon>Candidatus Yanofskyibacteriota</taxon>
    </lineage>
</organism>
<dbReference type="SUPFAM" id="SSF55486">
    <property type="entry name" value="Metalloproteases ('zincins'), catalytic domain"/>
    <property type="match status" value="1"/>
</dbReference>
<name>A0A0G0P5I8_9BACT</name>
<evidence type="ECO:0000313" key="3">
    <source>
        <dbReference type="Proteomes" id="UP000034764"/>
    </source>
</evidence>
<dbReference type="EMBL" id="LBXD01000015">
    <property type="protein sequence ID" value="KKR23519.1"/>
    <property type="molecule type" value="Genomic_DNA"/>
</dbReference>
<keyword evidence="1" id="KW-0732">Signal</keyword>
<comment type="caution">
    <text evidence="2">The sequence shown here is derived from an EMBL/GenBank/DDBJ whole genome shotgun (WGS) entry which is preliminary data.</text>
</comment>
<reference evidence="2 3" key="1">
    <citation type="journal article" date="2015" name="Nature">
        <title>rRNA introns, odd ribosomes, and small enigmatic genomes across a large radiation of phyla.</title>
        <authorList>
            <person name="Brown C.T."/>
            <person name="Hug L.A."/>
            <person name="Thomas B.C."/>
            <person name="Sharon I."/>
            <person name="Castelle C.J."/>
            <person name="Singh A."/>
            <person name="Wilkins M.J."/>
            <person name="Williams K.H."/>
            <person name="Banfield J.F."/>
        </authorList>
    </citation>
    <scope>NUCLEOTIDE SEQUENCE [LARGE SCALE GENOMIC DNA]</scope>
</reference>
<evidence type="ECO:0000256" key="1">
    <source>
        <dbReference type="SAM" id="SignalP"/>
    </source>
</evidence>
<evidence type="ECO:0008006" key="4">
    <source>
        <dbReference type="Google" id="ProtNLM"/>
    </source>
</evidence>
<dbReference type="AlphaFoldDB" id="A0A0G0P5I8"/>
<sequence>MTKKIRSAFGVVMAVLTITFSVGCPDNPVQPTPPMPTASITCDGKTTSCDVLREDSAIIAWTSANVTGTCRVTKNGIDTGWTGNSGSQSTGSLTATATYSVDCPSVTTTPVVVNVVAPARLRLISGLSGSVVSGATVIPDGADIVFSASDGWATVRLSESASFNVAIDVAGHWGPYESRYSPSRGNFLLWPITGANTGDAIKQMVFGDSSGYNNPGLTSMRRLDGPVSFYFDPDLASNSTIVARYRSAASVLQAVIGFGVTVGSTMPIAGTSGFRVYIDPSLQYQAVTHRDVSRGRITGGYMAFRTLDNLTDYVIRHEMGHVFGLWHHMGEGLVGEFTRGTLDYSQSEKENMHIMLKIMPGTTAPYNDRSAFTTSAQSFSGTIVVGCNFDHR</sequence>
<gene>
    <name evidence="2" type="ORF">UT53_C0015G0002</name>
</gene>
<protein>
    <recommendedName>
        <fullName evidence="4">Peptidase M10 metallopeptidase domain-containing protein</fullName>
    </recommendedName>
</protein>
<feature type="signal peptide" evidence="1">
    <location>
        <begin position="1"/>
        <end position="23"/>
    </location>
</feature>
<dbReference type="PROSITE" id="PS51257">
    <property type="entry name" value="PROKAR_LIPOPROTEIN"/>
    <property type="match status" value="1"/>
</dbReference>
<feature type="chain" id="PRO_5002533820" description="Peptidase M10 metallopeptidase domain-containing protein" evidence="1">
    <location>
        <begin position="24"/>
        <end position="392"/>
    </location>
</feature>
<dbReference type="Proteomes" id="UP000034764">
    <property type="component" value="Unassembled WGS sequence"/>
</dbReference>
<accession>A0A0G0P5I8</accession>